<sequence>MYNTGSIDTVARALVDLLGFFSSPQRVDLLLKEADVVLDRALVPLLVAIATRGTLSVAALADQVGRDSTTVSRQLAKLAQLGLVAKGAGESDRRIRMVTLSPTGEGLARSVAAARRRLLARAVAAWSEDDLADLGRLNAKFVESLAHAAQAGSEAELG</sequence>
<dbReference type="PRINTS" id="PR00598">
    <property type="entry name" value="HTHMARR"/>
</dbReference>
<dbReference type="Proteomes" id="UP001279660">
    <property type="component" value="Unassembled WGS sequence"/>
</dbReference>
<keyword evidence="3" id="KW-0804">Transcription</keyword>
<evidence type="ECO:0000256" key="2">
    <source>
        <dbReference type="ARBA" id="ARBA00023125"/>
    </source>
</evidence>
<proteinExistence type="predicted"/>
<dbReference type="PROSITE" id="PS50995">
    <property type="entry name" value="HTH_MARR_2"/>
    <property type="match status" value="1"/>
</dbReference>
<organism evidence="5 6">
    <name type="scientific">Sphingomonas echinoides</name>
    <dbReference type="NCBI Taxonomy" id="59803"/>
    <lineage>
        <taxon>Bacteria</taxon>
        <taxon>Pseudomonadati</taxon>
        <taxon>Pseudomonadota</taxon>
        <taxon>Alphaproteobacteria</taxon>
        <taxon>Sphingomonadales</taxon>
        <taxon>Sphingomonadaceae</taxon>
        <taxon>Sphingomonas</taxon>
    </lineage>
</organism>
<gene>
    <name evidence="5" type="ORF">SIL82_06280</name>
</gene>
<keyword evidence="2" id="KW-0238">DNA-binding</keyword>
<dbReference type="Pfam" id="PF25212">
    <property type="entry name" value="HVO_A0114"/>
    <property type="match status" value="1"/>
</dbReference>
<dbReference type="InterPro" id="IPR036388">
    <property type="entry name" value="WH-like_DNA-bd_sf"/>
</dbReference>
<dbReference type="PANTHER" id="PTHR33164:SF57">
    <property type="entry name" value="MARR-FAMILY TRANSCRIPTIONAL REGULATOR"/>
    <property type="match status" value="1"/>
</dbReference>
<evidence type="ECO:0000256" key="3">
    <source>
        <dbReference type="ARBA" id="ARBA00023163"/>
    </source>
</evidence>
<name>A0ABU4PI43_9SPHN</name>
<evidence type="ECO:0000256" key="1">
    <source>
        <dbReference type="ARBA" id="ARBA00023015"/>
    </source>
</evidence>
<evidence type="ECO:0000259" key="4">
    <source>
        <dbReference type="PROSITE" id="PS50995"/>
    </source>
</evidence>
<evidence type="ECO:0000313" key="6">
    <source>
        <dbReference type="Proteomes" id="UP001279660"/>
    </source>
</evidence>
<protein>
    <submittedName>
        <fullName evidence="5">MarR family transcriptional regulator</fullName>
    </submittedName>
</protein>
<dbReference type="InterPro" id="IPR000835">
    <property type="entry name" value="HTH_MarR-typ"/>
</dbReference>
<reference evidence="5 6" key="1">
    <citation type="submission" date="2023-11" db="EMBL/GenBank/DDBJ databases">
        <title>MicrobeMod: A computational toolkit for identifying prokaryotic methylation and restriction-modification with nanopore sequencing.</title>
        <authorList>
            <person name="Crits-Christoph A."/>
            <person name="Kang S.C."/>
            <person name="Lee H."/>
            <person name="Ostrov N."/>
        </authorList>
    </citation>
    <scope>NUCLEOTIDE SEQUENCE [LARGE SCALE GENOMIC DNA]</scope>
    <source>
        <strain evidence="5 6">ATCC 14820</strain>
    </source>
</reference>
<feature type="domain" description="HTH marR-type" evidence="4">
    <location>
        <begin position="7"/>
        <end position="143"/>
    </location>
</feature>
<dbReference type="Gene3D" id="1.10.10.10">
    <property type="entry name" value="Winged helix-like DNA-binding domain superfamily/Winged helix DNA-binding domain"/>
    <property type="match status" value="1"/>
</dbReference>
<dbReference type="InterPro" id="IPR036390">
    <property type="entry name" value="WH_DNA-bd_sf"/>
</dbReference>
<dbReference type="EMBL" id="JAWXXV010000001">
    <property type="protein sequence ID" value="MDX5983861.1"/>
    <property type="molecule type" value="Genomic_DNA"/>
</dbReference>
<dbReference type="InterPro" id="IPR001845">
    <property type="entry name" value="HTH_ArsR_DNA-bd_dom"/>
</dbReference>
<dbReference type="SMART" id="SM00418">
    <property type="entry name" value="HTH_ARSR"/>
    <property type="match status" value="1"/>
</dbReference>
<accession>A0ABU4PI43</accession>
<comment type="caution">
    <text evidence="5">The sequence shown here is derived from an EMBL/GenBank/DDBJ whole genome shotgun (WGS) entry which is preliminary data.</text>
</comment>
<dbReference type="InterPro" id="IPR023187">
    <property type="entry name" value="Tscrpt_reg_MarR-type_CS"/>
</dbReference>
<dbReference type="RefSeq" id="WP_010404299.1">
    <property type="nucleotide sequence ID" value="NZ_JAWXXV010000001.1"/>
</dbReference>
<dbReference type="PANTHER" id="PTHR33164">
    <property type="entry name" value="TRANSCRIPTIONAL REGULATOR, MARR FAMILY"/>
    <property type="match status" value="1"/>
</dbReference>
<evidence type="ECO:0000313" key="5">
    <source>
        <dbReference type="EMBL" id="MDX5983861.1"/>
    </source>
</evidence>
<dbReference type="SUPFAM" id="SSF46785">
    <property type="entry name" value="Winged helix' DNA-binding domain"/>
    <property type="match status" value="1"/>
</dbReference>
<dbReference type="PROSITE" id="PS01117">
    <property type="entry name" value="HTH_MARR_1"/>
    <property type="match status" value="1"/>
</dbReference>
<dbReference type="SMART" id="SM00347">
    <property type="entry name" value="HTH_MARR"/>
    <property type="match status" value="1"/>
</dbReference>
<dbReference type="InterPro" id="IPR039422">
    <property type="entry name" value="MarR/SlyA-like"/>
</dbReference>
<keyword evidence="6" id="KW-1185">Reference proteome</keyword>
<keyword evidence="1" id="KW-0805">Transcription regulation</keyword>